<feature type="transmembrane region" description="Helical" evidence="1">
    <location>
        <begin position="77"/>
        <end position="96"/>
    </location>
</feature>
<keyword evidence="1" id="KW-1133">Transmembrane helix</keyword>
<evidence type="ECO:0000256" key="1">
    <source>
        <dbReference type="SAM" id="Phobius"/>
    </source>
</evidence>
<protein>
    <submittedName>
        <fullName evidence="2">Uncharacterized protein</fullName>
    </submittedName>
</protein>
<keyword evidence="1" id="KW-0812">Transmembrane</keyword>
<comment type="caution">
    <text evidence="2">The sequence shown here is derived from an EMBL/GenBank/DDBJ whole genome shotgun (WGS) entry which is preliminary data.</text>
</comment>
<proteinExistence type="predicted"/>
<name>A0ABR6XS86_9BURK</name>
<dbReference type="Proteomes" id="UP000643610">
    <property type="component" value="Unassembled WGS sequence"/>
</dbReference>
<accession>A0ABR6XS86</accession>
<dbReference type="RefSeq" id="WP_186891386.1">
    <property type="nucleotide sequence ID" value="NZ_JACOFU010000005.1"/>
</dbReference>
<evidence type="ECO:0000313" key="2">
    <source>
        <dbReference type="EMBL" id="MBC3832332.1"/>
    </source>
</evidence>
<dbReference type="EMBL" id="JACOFU010000005">
    <property type="protein sequence ID" value="MBC3832332.1"/>
    <property type="molecule type" value="Genomic_DNA"/>
</dbReference>
<sequence>MLYLAAALIALLGIAHSVLGERYILTRLFKRDNLPQLLGGTAFTMQTLRFAWHITTVAWFGIACLLLLLAENKLTPNSALLTIAWTSLISGLLPLISTKGKHLSWIFFFAVSLILFWTAA</sequence>
<organism evidence="2 3">
    <name type="scientific">Undibacterium amnicola</name>
    <dbReference type="NCBI Taxonomy" id="1834038"/>
    <lineage>
        <taxon>Bacteria</taxon>
        <taxon>Pseudomonadati</taxon>
        <taxon>Pseudomonadota</taxon>
        <taxon>Betaproteobacteria</taxon>
        <taxon>Burkholderiales</taxon>
        <taxon>Oxalobacteraceae</taxon>
        <taxon>Undibacterium</taxon>
    </lineage>
</organism>
<evidence type="ECO:0000313" key="3">
    <source>
        <dbReference type="Proteomes" id="UP000643610"/>
    </source>
</evidence>
<keyword evidence="3" id="KW-1185">Reference proteome</keyword>
<reference evidence="2 3" key="1">
    <citation type="submission" date="2020-08" db="EMBL/GenBank/DDBJ databases">
        <title>Novel species isolated from subtropical streams in China.</title>
        <authorList>
            <person name="Lu H."/>
        </authorList>
    </citation>
    <scope>NUCLEOTIDE SEQUENCE [LARGE SCALE GENOMIC DNA]</scope>
    <source>
        <strain evidence="2 3">KCTC 52442</strain>
    </source>
</reference>
<feature type="transmembrane region" description="Helical" evidence="1">
    <location>
        <begin position="50"/>
        <end position="70"/>
    </location>
</feature>
<feature type="transmembrane region" description="Helical" evidence="1">
    <location>
        <begin position="102"/>
        <end position="119"/>
    </location>
</feature>
<keyword evidence="1" id="KW-0472">Membrane</keyword>
<gene>
    <name evidence="2" type="ORF">H8K33_12480</name>
</gene>